<accession>A0AA86NWZ1</accession>
<dbReference type="EMBL" id="CAXDID020000003">
    <property type="protein sequence ID" value="CAL5972552.1"/>
    <property type="molecule type" value="Genomic_DNA"/>
</dbReference>
<sequence length="440" mass="51238">MSLLQTLEPTIKEINNRHESLNKFIEKAQLQLPSLREKLQPQYAAQIDYQKIGSVVDLIASHVKKNIEETDELQTLVQTFINSIQEQPESDAIQKTAQTALEMLNQVFMDGSVIKEELLALQDMISTIQRIIQNGIQKNKSEQKPVEQKQEPVVEAKQDSAQARIKFSQIQEETKHEPTKIQILDELSKTQKPIEQKPIQNNTQVQKQVVAPKRQEPEKVTVKPEPDRDVVDRKFYESEKRQLQETINQQTAINKQVMEQQQQQTNQINQLKNELFKAKSELEVETVQNATFQQQINEIILETEKIQIEFQNEKNNSDLKIKSLLAENSSLKKQIAELKAQEPQVYLQTQPKQQANKNQMYQSVNTDNELSNPEDAKIVHTPVFLKKRHSDSLVQQELEEIREEKREMQKLINSLKQVLLKVSINDNFKINDRREPNDEW</sequence>
<keyword evidence="1" id="KW-0175">Coiled coil</keyword>
<gene>
    <name evidence="3" type="ORF">HINF_LOCUS15049</name>
    <name evidence="4" type="ORF">HINF_LOCUS1962</name>
</gene>
<protein>
    <submittedName>
        <fullName evidence="3">Uncharacterized protein</fullName>
    </submittedName>
</protein>
<feature type="region of interest" description="Disordered" evidence="2">
    <location>
        <begin position="193"/>
        <end position="216"/>
    </location>
</feature>
<evidence type="ECO:0000313" key="3">
    <source>
        <dbReference type="EMBL" id="CAI9927404.1"/>
    </source>
</evidence>
<evidence type="ECO:0000313" key="4">
    <source>
        <dbReference type="EMBL" id="CAL5972552.1"/>
    </source>
</evidence>
<feature type="region of interest" description="Disordered" evidence="2">
    <location>
        <begin position="138"/>
        <end position="158"/>
    </location>
</feature>
<organism evidence="3">
    <name type="scientific">Hexamita inflata</name>
    <dbReference type="NCBI Taxonomy" id="28002"/>
    <lineage>
        <taxon>Eukaryota</taxon>
        <taxon>Metamonada</taxon>
        <taxon>Diplomonadida</taxon>
        <taxon>Hexamitidae</taxon>
        <taxon>Hexamitinae</taxon>
        <taxon>Hexamita</taxon>
    </lineage>
</organism>
<reference evidence="3" key="1">
    <citation type="submission" date="2023-06" db="EMBL/GenBank/DDBJ databases">
        <authorList>
            <person name="Kurt Z."/>
        </authorList>
    </citation>
    <scope>NUCLEOTIDE SEQUENCE</scope>
</reference>
<comment type="caution">
    <text evidence="3">The sequence shown here is derived from an EMBL/GenBank/DDBJ whole genome shotgun (WGS) entry which is preliminary data.</text>
</comment>
<evidence type="ECO:0000256" key="1">
    <source>
        <dbReference type="SAM" id="Coils"/>
    </source>
</evidence>
<feature type="compositionally biased region" description="Basic and acidic residues" evidence="2">
    <location>
        <begin position="139"/>
        <end position="158"/>
    </location>
</feature>
<name>A0AA86NWZ1_9EUKA</name>
<dbReference type="EMBL" id="CATOUU010000380">
    <property type="protein sequence ID" value="CAI9927404.1"/>
    <property type="molecule type" value="Genomic_DNA"/>
</dbReference>
<feature type="coiled-coil region" evidence="1">
    <location>
        <begin position="391"/>
        <end position="421"/>
    </location>
</feature>
<dbReference type="Proteomes" id="UP001642409">
    <property type="component" value="Unassembled WGS sequence"/>
</dbReference>
<proteinExistence type="predicted"/>
<evidence type="ECO:0000313" key="5">
    <source>
        <dbReference type="Proteomes" id="UP001642409"/>
    </source>
</evidence>
<feature type="compositionally biased region" description="Polar residues" evidence="2">
    <location>
        <begin position="196"/>
        <end position="207"/>
    </location>
</feature>
<feature type="coiled-coil region" evidence="1">
    <location>
        <begin position="233"/>
        <end position="288"/>
    </location>
</feature>
<reference evidence="4 5" key="2">
    <citation type="submission" date="2024-07" db="EMBL/GenBank/DDBJ databases">
        <authorList>
            <person name="Akdeniz Z."/>
        </authorList>
    </citation>
    <scope>NUCLEOTIDE SEQUENCE [LARGE SCALE GENOMIC DNA]</scope>
</reference>
<keyword evidence="5" id="KW-1185">Reference proteome</keyword>
<dbReference type="AlphaFoldDB" id="A0AA86NWZ1"/>
<evidence type="ECO:0000256" key="2">
    <source>
        <dbReference type="SAM" id="MobiDB-lite"/>
    </source>
</evidence>